<dbReference type="Pfam" id="PF04218">
    <property type="entry name" value="CENP-B_N"/>
    <property type="match status" value="1"/>
</dbReference>
<proteinExistence type="predicted"/>
<evidence type="ECO:0000259" key="3">
    <source>
        <dbReference type="Pfam" id="PF04218"/>
    </source>
</evidence>
<gene>
    <name evidence="4" type="ORF">FWK35_00028410</name>
</gene>
<dbReference type="EMBL" id="VUJU01003182">
    <property type="protein sequence ID" value="KAF0758845.1"/>
    <property type="molecule type" value="Genomic_DNA"/>
</dbReference>
<dbReference type="Gene3D" id="1.10.10.60">
    <property type="entry name" value="Homeodomain-like"/>
    <property type="match status" value="1"/>
</dbReference>
<dbReference type="SUPFAM" id="SSF46689">
    <property type="entry name" value="Homeodomain-like"/>
    <property type="match status" value="1"/>
</dbReference>
<accession>A0A6G0YN57</accession>
<dbReference type="GO" id="GO:0005634">
    <property type="term" value="C:nucleus"/>
    <property type="evidence" value="ECO:0007669"/>
    <property type="project" value="UniProtKB-SubCell"/>
</dbReference>
<comment type="subcellular location">
    <subcellularLocation>
        <location evidence="1">Nucleus</location>
    </subcellularLocation>
</comment>
<sequence length="121" mass="13365">MIQLLSNLCVNQTLQRVNFSITMSTKRKRIVLTIKEKVDIIAQSKKGETGRALAEKYGVGTSTISDIKNNADSISKYVNNLDDEEDTSTQDAELTRLTQNSVSGLIEGPSYSKETVNNEAH</sequence>
<dbReference type="Proteomes" id="UP000478052">
    <property type="component" value="Unassembled WGS sequence"/>
</dbReference>
<dbReference type="AlphaFoldDB" id="A0A6G0YN57"/>
<dbReference type="InterPro" id="IPR007889">
    <property type="entry name" value="HTH_Psq"/>
</dbReference>
<evidence type="ECO:0000256" key="1">
    <source>
        <dbReference type="ARBA" id="ARBA00004123"/>
    </source>
</evidence>
<evidence type="ECO:0000256" key="2">
    <source>
        <dbReference type="SAM" id="MobiDB-lite"/>
    </source>
</evidence>
<feature type="region of interest" description="Disordered" evidence="2">
    <location>
        <begin position="83"/>
        <end position="121"/>
    </location>
</feature>
<evidence type="ECO:0000313" key="4">
    <source>
        <dbReference type="EMBL" id="KAF0758845.1"/>
    </source>
</evidence>
<reference evidence="4 5" key="1">
    <citation type="submission" date="2019-08" db="EMBL/GenBank/DDBJ databases">
        <title>Whole genome of Aphis craccivora.</title>
        <authorList>
            <person name="Voronova N.V."/>
            <person name="Shulinski R.S."/>
            <person name="Bandarenka Y.V."/>
            <person name="Zhorov D.G."/>
            <person name="Warner D."/>
        </authorList>
    </citation>
    <scope>NUCLEOTIDE SEQUENCE [LARGE SCALE GENOMIC DNA]</scope>
    <source>
        <strain evidence="4">180601</strain>
        <tissue evidence="4">Whole Body</tissue>
    </source>
</reference>
<dbReference type="GO" id="GO:0003677">
    <property type="term" value="F:DNA binding"/>
    <property type="evidence" value="ECO:0007669"/>
    <property type="project" value="InterPro"/>
</dbReference>
<organism evidence="4 5">
    <name type="scientific">Aphis craccivora</name>
    <name type="common">Cowpea aphid</name>
    <dbReference type="NCBI Taxonomy" id="307492"/>
    <lineage>
        <taxon>Eukaryota</taxon>
        <taxon>Metazoa</taxon>
        <taxon>Ecdysozoa</taxon>
        <taxon>Arthropoda</taxon>
        <taxon>Hexapoda</taxon>
        <taxon>Insecta</taxon>
        <taxon>Pterygota</taxon>
        <taxon>Neoptera</taxon>
        <taxon>Paraneoptera</taxon>
        <taxon>Hemiptera</taxon>
        <taxon>Sternorrhyncha</taxon>
        <taxon>Aphidomorpha</taxon>
        <taxon>Aphidoidea</taxon>
        <taxon>Aphididae</taxon>
        <taxon>Aphidini</taxon>
        <taxon>Aphis</taxon>
        <taxon>Aphis</taxon>
    </lineage>
</organism>
<name>A0A6G0YN57_APHCR</name>
<dbReference type="OrthoDB" id="6626181at2759"/>
<feature type="compositionally biased region" description="Polar residues" evidence="2">
    <location>
        <begin position="112"/>
        <end position="121"/>
    </location>
</feature>
<evidence type="ECO:0000313" key="5">
    <source>
        <dbReference type="Proteomes" id="UP000478052"/>
    </source>
</evidence>
<keyword evidence="5" id="KW-1185">Reference proteome</keyword>
<feature type="compositionally biased region" description="Polar residues" evidence="2">
    <location>
        <begin position="89"/>
        <end position="103"/>
    </location>
</feature>
<dbReference type="InterPro" id="IPR009057">
    <property type="entry name" value="Homeodomain-like_sf"/>
</dbReference>
<feature type="domain" description="HTH psq-type" evidence="3">
    <location>
        <begin position="26"/>
        <end position="74"/>
    </location>
</feature>
<protein>
    <submittedName>
        <fullName evidence="4">Tigger transposable element-derived protein 2-like</fullName>
    </submittedName>
</protein>
<comment type="caution">
    <text evidence="4">The sequence shown here is derived from an EMBL/GenBank/DDBJ whole genome shotgun (WGS) entry which is preliminary data.</text>
</comment>